<keyword evidence="2" id="KW-0646">Protease inhibitor</keyword>
<dbReference type="RefSeq" id="XP_001879649.1">
    <property type="nucleotide sequence ID" value="XM_001879614.1"/>
</dbReference>
<keyword evidence="7" id="KW-1185">Reference proteome</keyword>
<protein>
    <submittedName>
        <fullName evidence="6">Predicted protein</fullName>
    </submittedName>
</protein>
<evidence type="ECO:0000256" key="2">
    <source>
        <dbReference type="ARBA" id="ARBA00022690"/>
    </source>
</evidence>
<dbReference type="GeneID" id="6075416"/>
<sequence length="153" mass="16635">MVENGNYTLRASPVAGVGGTYATSNGTFKIVTTAAQGPSSFGRQTWKITAVEGKKDTYTIVLLHGHDISLGGSWSLKDNKAVPHGPIITTEEVIEWHITPTNNEIPNTYYIQPITKAVGASYYVGTDEDNQVVINVIPGILLPPDIEAYWQFL</sequence>
<evidence type="ECO:0000256" key="5">
    <source>
        <dbReference type="ARBA" id="ARBA00025775"/>
    </source>
</evidence>
<dbReference type="InParanoid" id="B0D6X9"/>
<dbReference type="EMBL" id="DS547099">
    <property type="protein sequence ID" value="EDR09300.1"/>
    <property type="molecule type" value="Genomic_DNA"/>
</dbReference>
<evidence type="ECO:0000256" key="1">
    <source>
        <dbReference type="ARBA" id="ARBA00011738"/>
    </source>
</evidence>
<name>B0D6X9_LACBS</name>
<keyword evidence="3" id="KW-0789">Thiol protease inhibitor</keyword>
<dbReference type="GO" id="GO:0004869">
    <property type="term" value="F:cysteine-type endopeptidase inhibitor activity"/>
    <property type="evidence" value="ECO:0007669"/>
    <property type="project" value="UniProtKB-KW"/>
</dbReference>
<accession>B0D6X9</accession>
<gene>
    <name evidence="6" type="ORF">LACBIDRAFT_293818</name>
</gene>
<evidence type="ECO:0000256" key="3">
    <source>
        <dbReference type="ARBA" id="ARBA00022704"/>
    </source>
</evidence>
<dbReference type="HOGENOM" id="CLU_139305_1_0_1"/>
<evidence type="ECO:0000256" key="4">
    <source>
        <dbReference type="ARBA" id="ARBA00024855"/>
    </source>
</evidence>
<dbReference type="InterPro" id="IPR019508">
    <property type="entry name" value="Prot_inh_I48_clitocypin"/>
</dbReference>
<comment type="subunit">
    <text evidence="1">Homodimer.</text>
</comment>
<dbReference type="Proteomes" id="UP000001194">
    <property type="component" value="Unassembled WGS sequence"/>
</dbReference>
<comment type="function">
    <text evidence="4">Binds and inhibits cysteine proteinases. Inhibits most strongly papain and cathepsin L, more weakly bromelain and cathepsin B while it is completely ineffective against cathepsin H.</text>
</comment>
<dbReference type="OrthoDB" id="3027255at2759"/>
<dbReference type="Pfam" id="PF10467">
    <property type="entry name" value="Inhibitor_I48"/>
    <property type="match status" value="1"/>
</dbReference>
<comment type="similarity">
    <text evidence="5">Belongs to the protease inhibitor I48 family.</text>
</comment>
<evidence type="ECO:0000313" key="6">
    <source>
        <dbReference type="EMBL" id="EDR09300.1"/>
    </source>
</evidence>
<organism evidence="7">
    <name type="scientific">Laccaria bicolor (strain S238N-H82 / ATCC MYA-4686)</name>
    <name type="common">Bicoloured deceiver</name>
    <name type="synonym">Laccaria laccata var. bicolor</name>
    <dbReference type="NCBI Taxonomy" id="486041"/>
    <lineage>
        <taxon>Eukaryota</taxon>
        <taxon>Fungi</taxon>
        <taxon>Dikarya</taxon>
        <taxon>Basidiomycota</taxon>
        <taxon>Agaricomycotina</taxon>
        <taxon>Agaricomycetes</taxon>
        <taxon>Agaricomycetidae</taxon>
        <taxon>Agaricales</taxon>
        <taxon>Agaricineae</taxon>
        <taxon>Hydnangiaceae</taxon>
        <taxon>Laccaria</taxon>
    </lineage>
</organism>
<dbReference type="Gene3D" id="2.80.10.50">
    <property type="match status" value="1"/>
</dbReference>
<dbReference type="KEGG" id="lbc:LACBIDRAFT_293818"/>
<reference evidence="6 7" key="1">
    <citation type="journal article" date="2008" name="Nature">
        <title>The genome of Laccaria bicolor provides insights into mycorrhizal symbiosis.</title>
        <authorList>
            <person name="Martin F."/>
            <person name="Aerts A."/>
            <person name="Ahren D."/>
            <person name="Brun A."/>
            <person name="Danchin E.G.J."/>
            <person name="Duchaussoy F."/>
            <person name="Gibon J."/>
            <person name="Kohler A."/>
            <person name="Lindquist E."/>
            <person name="Pereda V."/>
            <person name="Salamov A."/>
            <person name="Shapiro H.J."/>
            <person name="Wuyts J."/>
            <person name="Blaudez D."/>
            <person name="Buee M."/>
            <person name="Brokstein P."/>
            <person name="Canbaeck B."/>
            <person name="Cohen D."/>
            <person name="Courty P.E."/>
            <person name="Coutinho P.M."/>
            <person name="Delaruelle C."/>
            <person name="Detter J.C."/>
            <person name="Deveau A."/>
            <person name="DiFazio S."/>
            <person name="Duplessis S."/>
            <person name="Fraissinet-Tachet L."/>
            <person name="Lucic E."/>
            <person name="Frey-Klett P."/>
            <person name="Fourrey C."/>
            <person name="Feussner I."/>
            <person name="Gay G."/>
            <person name="Grimwood J."/>
            <person name="Hoegger P.J."/>
            <person name="Jain P."/>
            <person name="Kilaru S."/>
            <person name="Labbe J."/>
            <person name="Lin Y.C."/>
            <person name="Legue V."/>
            <person name="Le Tacon F."/>
            <person name="Marmeisse R."/>
            <person name="Melayah D."/>
            <person name="Montanini B."/>
            <person name="Muratet M."/>
            <person name="Nehls U."/>
            <person name="Niculita-Hirzel H."/>
            <person name="Oudot-Le Secq M.P."/>
            <person name="Peter M."/>
            <person name="Quesneville H."/>
            <person name="Rajashekar B."/>
            <person name="Reich M."/>
            <person name="Rouhier N."/>
            <person name="Schmutz J."/>
            <person name="Yin T."/>
            <person name="Chalot M."/>
            <person name="Henrissat B."/>
            <person name="Kuees U."/>
            <person name="Lucas S."/>
            <person name="Van de Peer Y."/>
            <person name="Podila G.K."/>
            <person name="Polle A."/>
            <person name="Pukkila P.J."/>
            <person name="Richardson P.M."/>
            <person name="Rouze P."/>
            <person name="Sanders I.R."/>
            <person name="Stajich J.E."/>
            <person name="Tunlid A."/>
            <person name="Tuskan G."/>
            <person name="Grigoriev I.V."/>
        </authorList>
    </citation>
    <scope>NUCLEOTIDE SEQUENCE [LARGE SCALE GENOMIC DNA]</scope>
    <source>
        <strain evidence="7">S238N-H82 / ATCC MYA-4686</strain>
    </source>
</reference>
<proteinExistence type="inferred from homology"/>
<evidence type="ECO:0000313" key="7">
    <source>
        <dbReference type="Proteomes" id="UP000001194"/>
    </source>
</evidence>
<dbReference type="AlphaFoldDB" id="B0D6X9"/>